<protein>
    <recommendedName>
        <fullName evidence="1">VWFA domain-containing protein</fullName>
    </recommendedName>
</protein>
<evidence type="ECO:0000259" key="1">
    <source>
        <dbReference type="SMART" id="SM00327"/>
    </source>
</evidence>
<feature type="domain" description="VWFA" evidence="1">
    <location>
        <begin position="380"/>
        <end position="569"/>
    </location>
</feature>
<dbReference type="RefSeq" id="WP_072853802.1">
    <property type="nucleotide sequence ID" value="NZ_FRAH01000113.1"/>
</dbReference>
<dbReference type="AlphaFoldDB" id="A0A1M7AT66"/>
<sequence length="572" mass="65990">MKNREIAERRAVNQIWNAAQDYSLQPVYVAFDEDGDADFYFNTVIGAVYHYFQFETLDKMFTYLQRRQDGELYVELLWLGLENCVFGKAKDERPAMAELRRAYAEKFLARPKDHVVESLLWDLKRAHCQRILGQADDLDEEKRKILDALEFPADCNTEQVTDRMDLLLNQYFFKGHFKEFEELGGHISDSPFFWPKGWGKRAGSALRRIDWEGKTTEEKDSLMGKARKLYQRLTFSRPSAKVVRAYVESCFGKSMFSTAEMAEIEKKLCTEAHRECLLHFTRGEFTETGELTREAAEQREFAEKQREANEAYFQANESQTMLAVNKLTERIRNAILLQLEPTVYRTRAGNLLAGKVWRNVYLHDERIFEKTSDSQLDTLTVDILLDGSASQREQQAKVATQGFIIAESLTRCNIPVRVSAFSSVSGCTVMQVLRDYHDTSRNKDILHFLAAGWNRDGLALRAADYLIEQERSEHKMLIILSDAHPNDDQPMPSKEGLHLPKDYGGEAGVQDVAEEVSRLRRKGIWVISVFTGNDRDLPAAHKIYGRELARIRSVSWFADTVGRLIQERIREM</sequence>
<name>A0A1M7AT66_9FIRM</name>
<dbReference type="InterPro" id="IPR051928">
    <property type="entry name" value="NorD/CobT"/>
</dbReference>
<dbReference type="Proteomes" id="UP000183975">
    <property type="component" value="Unassembled WGS sequence"/>
</dbReference>
<dbReference type="OrthoDB" id="1632179at2"/>
<organism evidence="2 3">
    <name type="scientific">Anaerotignum lactatifermentans DSM 14214</name>
    <dbReference type="NCBI Taxonomy" id="1121323"/>
    <lineage>
        <taxon>Bacteria</taxon>
        <taxon>Bacillati</taxon>
        <taxon>Bacillota</taxon>
        <taxon>Clostridia</taxon>
        <taxon>Lachnospirales</taxon>
        <taxon>Anaerotignaceae</taxon>
        <taxon>Anaerotignum</taxon>
    </lineage>
</organism>
<dbReference type="PANTHER" id="PTHR41248">
    <property type="entry name" value="NORD PROTEIN"/>
    <property type="match status" value="1"/>
</dbReference>
<dbReference type="InterPro" id="IPR002035">
    <property type="entry name" value="VWF_A"/>
</dbReference>
<evidence type="ECO:0000313" key="3">
    <source>
        <dbReference type="Proteomes" id="UP000183975"/>
    </source>
</evidence>
<proteinExistence type="predicted"/>
<dbReference type="InterPro" id="IPR036465">
    <property type="entry name" value="vWFA_dom_sf"/>
</dbReference>
<keyword evidence="3" id="KW-1185">Reference proteome</keyword>
<gene>
    <name evidence="2" type="ORF">SAMN02745138_03459</name>
</gene>
<dbReference type="PANTHER" id="PTHR41248:SF1">
    <property type="entry name" value="NORD PROTEIN"/>
    <property type="match status" value="1"/>
</dbReference>
<dbReference type="EMBL" id="FRAH01000113">
    <property type="protein sequence ID" value="SHL45816.1"/>
    <property type="molecule type" value="Genomic_DNA"/>
</dbReference>
<dbReference type="SMART" id="SM00327">
    <property type="entry name" value="VWA"/>
    <property type="match status" value="1"/>
</dbReference>
<reference evidence="2 3" key="1">
    <citation type="submission" date="2016-11" db="EMBL/GenBank/DDBJ databases">
        <authorList>
            <person name="Jaros S."/>
            <person name="Januszkiewicz K."/>
            <person name="Wedrychowicz H."/>
        </authorList>
    </citation>
    <scope>NUCLEOTIDE SEQUENCE [LARGE SCALE GENOMIC DNA]</scope>
    <source>
        <strain evidence="2 3">DSM 14214</strain>
    </source>
</reference>
<dbReference type="SUPFAM" id="SSF53300">
    <property type="entry name" value="vWA-like"/>
    <property type="match status" value="1"/>
</dbReference>
<evidence type="ECO:0000313" key="2">
    <source>
        <dbReference type="EMBL" id="SHL45816.1"/>
    </source>
</evidence>
<accession>A0A1M7AT66</accession>
<dbReference type="Gene3D" id="3.40.50.410">
    <property type="entry name" value="von Willebrand factor, type A domain"/>
    <property type="match status" value="1"/>
</dbReference>